<dbReference type="InterPro" id="IPR011691">
    <property type="entry name" value="Vesicle_transpt_SFT2"/>
</dbReference>
<keyword evidence="3 8" id="KW-0812">Transmembrane</keyword>
<dbReference type="GO" id="GO:0016020">
    <property type="term" value="C:membrane"/>
    <property type="evidence" value="ECO:0007669"/>
    <property type="project" value="UniProtKB-SubCell"/>
</dbReference>
<evidence type="ECO:0000256" key="4">
    <source>
        <dbReference type="ARBA" id="ARBA00022927"/>
    </source>
</evidence>
<keyword evidence="2 8" id="KW-0813">Transport</keyword>
<feature type="transmembrane region" description="Helical" evidence="8">
    <location>
        <begin position="68"/>
        <end position="87"/>
    </location>
</feature>
<comment type="function">
    <text evidence="8">May be involved in fusion of retrograde transport vesicles derived from an endocytic compartment with the Golgi complex.</text>
</comment>
<reference evidence="9 10" key="1">
    <citation type="journal article" date="2018" name="Plant J.">
        <title>Genome sequences of Chlorella sorokiniana UTEX 1602 and Micractinium conductrix SAG 241.80: implications to maltose excretion by a green alga.</title>
        <authorList>
            <person name="Arriola M.B."/>
            <person name="Velmurugan N."/>
            <person name="Zhang Y."/>
            <person name="Plunkett M.H."/>
            <person name="Hondzo H."/>
            <person name="Barney B.M."/>
        </authorList>
    </citation>
    <scope>NUCLEOTIDE SEQUENCE [LARGE SCALE GENOMIC DNA]</scope>
    <source>
        <strain evidence="9 10">SAG 241.80</strain>
    </source>
</reference>
<dbReference type="EMBL" id="LHPF02000002">
    <property type="protein sequence ID" value="PSC75903.1"/>
    <property type="molecule type" value="Genomic_DNA"/>
</dbReference>
<proteinExistence type="inferred from homology"/>
<organism evidence="9 10">
    <name type="scientific">Micractinium conductrix</name>
    <dbReference type="NCBI Taxonomy" id="554055"/>
    <lineage>
        <taxon>Eukaryota</taxon>
        <taxon>Viridiplantae</taxon>
        <taxon>Chlorophyta</taxon>
        <taxon>core chlorophytes</taxon>
        <taxon>Trebouxiophyceae</taxon>
        <taxon>Chlorellales</taxon>
        <taxon>Chlorellaceae</taxon>
        <taxon>Chlorella clade</taxon>
        <taxon>Micractinium</taxon>
    </lineage>
</organism>
<evidence type="ECO:0000256" key="8">
    <source>
        <dbReference type="RuleBase" id="RU363111"/>
    </source>
</evidence>
<evidence type="ECO:0000256" key="6">
    <source>
        <dbReference type="ARBA" id="ARBA00023136"/>
    </source>
</evidence>
<dbReference type="PANTHER" id="PTHR23137">
    <property type="entry name" value="VESICLE TRANSPORT PROTEIN-RELATED"/>
    <property type="match status" value="1"/>
</dbReference>
<comment type="caution">
    <text evidence="9">The sequence shown here is derived from an EMBL/GenBank/DDBJ whole genome shotgun (WGS) entry which is preliminary data.</text>
</comment>
<dbReference type="GO" id="GO:0015031">
    <property type="term" value="P:protein transport"/>
    <property type="evidence" value="ECO:0007669"/>
    <property type="project" value="UniProtKB-KW"/>
</dbReference>
<accession>A0A2P6VP74</accession>
<comment type="similarity">
    <text evidence="7 8">Belongs to the SFT2 family.</text>
</comment>
<dbReference type="STRING" id="554055.A0A2P6VP74"/>
<dbReference type="OrthoDB" id="73614at2759"/>
<evidence type="ECO:0000313" key="9">
    <source>
        <dbReference type="EMBL" id="PSC75903.1"/>
    </source>
</evidence>
<dbReference type="AlphaFoldDB" id="A0A2P6VP74"/>
<evidence type="ECO:0000313" key="10">
    <source>
        <dbReference type="Proteomes" id="UP000239649"/>
    </source>
</evidence>
<evidence type="ECO:0000256" key="3">
    <source>
        <dbReference type="ARBA" id="ARBA00022692"/>
    </source>
</evidence>
<dbReference type="InterPro" id="IPR007305">
    <property type="entry name" value="Vesicle_transpt_Got1/SFT2"/>
</dbReference>
<feature type="transmembrane region" description="Helical" evidence="8">
    <location>
        <begin position="40"/>
        <end position="62"/>
    </location>
</feature>
<dbReference type="GO" id="GO:0005737">
    <property type="term" value="C:cytoplasm"/>
    <property type="evidence" value="ECO:0007669"/>
    <property type="project" value="UniProtKB-ARBA"/>
</dbReference>
<evidence type="ECO:0000256" key="1">
    <source>
        <dbReference type="ARBA" id="ARBA00004141"/>
    </source>
</evidence>
<gene>
    <name evidence="9" type="ORF">C2E20_1296</name>
</gene>
<comment type="subcellular location">
    <subcellularLocation>
        <location evidence="1 8">Membrane</location>
        <topology evidence="1 8">Multi-pass membrane protein</topology>
    </subcellularLocation>
</comment>
<evidence type="ECO:0000256" key="5">
    <source>
        <dbReference type="ARBA" id="ARBA00022989"/>
    </source>
</evidence>
<keyword evidence="6 8" id="KW-0472">Membrane</keyword>
<dbReference type="Pfam" id="PF04178">
    <property type="entry name" value="Got1"/>
    <property type="match status" value="1"/>
</dbReference>
<evidence type="ECO:0000256" key="2">
    <source>
        <dbReference type="ARBA" id="ARBA00022448"/>
    </source>
</evidence>
<keyword evidence="10" id="KW-1185">Reference proteome</keyword>
<protein>
    <recommendedName>
        <fullName evidence="8">Vesicle transport protein</fullName>
    </recommendedName>
</protein>
<dbReference type="GO" id="GO:0012505">
    <property type="term" value="C:endomembrane system"/>
    <property type="evidence" value="ECO:0007669"/>
    <property type="project" value="UniProtKB-ARBA"/>
</dbReference>
<keyword evidence="5 8" id="KW-1133">Transmembrane helix</keyword>
<sequence length="166" mass="18172">MPAWLDKIKGGLGLAEEEPAEQTLLQQLDEATTLDRTQRVIGFATCVGIGLLLSFMAPMFIFRPTKFAAIYSMGSILSMCSTLFLMGPAKQMKRMFDGRRWPSTCIYLCALALTLVSALVFHSIFLCLVCIVVQFCAMLWYSASYIPGAQGFILRAVGLPDPDAAG</sequence>
<dbReference type="PANTHER" id="PTHR23137:SF6">
    <property type="entry name" value="VESICLE TRANSPORT PROTEIN"/>
    <property type="match status" value="1"/>
</dbReference>
<dbReference type="GO" id="GO:0016192">
    <property type="term" value="P:vesicle-mediated transport"/>
    <property type="evidence" value="ECO:0007669"/>
    <property type="project" value="InterPro"/>
</dbReference>
<name>A0A2P6VP74_9CHLO</name>
<dbReference type="Proteomes" id="UP000239649">
    <property type="component" value="Unassembled WGS sequence"/>
</dbReference>
<feature type="transmembrane region" description="Helical" evidence="8">
    <location>
        <begin position="108"/>
        <end position="141"/>
    </location>
</feature>
<comment type="caution">
    <text evidence="8">Lacks conserved residue(s) required for the propagation of feature annotation.</text>
</comment>
<keyword evidence="4 8" id="KW-0653">Protein transport</keyword>
<evidence type="ECO:0000256" key="7">
    <source>
        <dbReference type="ARBA" id="ARBA00025800"/>
    </source>
</evidence>